<proteinExistence type="predicted"/>
<dbReference type="PANTHER" id="PTHR33112">
    <property type="entry name" value="DOMAIN PROTEIN, PUTATIVE-RELATED"/>
    <property type="match status" value="1"/>
</dbReference>
<protein>
    <submittedName>
        <fullName evidence="2">HET-domain-containing protein</fullName>
    </submittedName>
</protein>
<accession>A0A6A6XH62</accession>
<dbReference type="Pfam" id="PF06985">
    <property type="entry name" value="HET"/>
    <property type="match status" value="1"/>
</dbReference>
<dbReference type="PANTHER" id="PTHR33112:SF10">
    <property type="entry name" value="TOL"/>
    <property type="match status" value="1"/>
</dbReference>
<dbReference type="Proteomes" id="UP000799757">
    <property type="component" value="Unassembled WGS sequence"/>
</dbReference>
<reference evidence="2" key="1">
    <citation type="journal article" date="2020" name="Stud. Mycol.">
        <title>101 Dothideomycetes genomes: a test case for predicting lifestyles and emergence of pathogens.</title>
        <authorList>
            <person name="Haridas S."/>
            <person name="Albert R."/>
            <person name="Binder M."/>
            <person name="Bloem J."/>
            <person name="Labutti K."/>
            <person name="Salamov A."/>
            <person name="Andreopoulos B."/>
            <person name="Baker S."/>
            <person name="Barry K."/>
            <person name="Bills G."/>
            <person name="Bluhm B."/>
            <person name="Cannon C."/>
            <person name="Castanera R."/>
            <person name="Culley D."/>
            <person name="Daum C."/>
            <person name="Ezra D."/>
            <person name="Gonzalez J."/>
            <person name="Henrissat B."/>
            <person name="Kuo A."/>
            <person name="Liang C."/>
            <person name="Lipzen A."/>
            <person name="Lutzoni F."/>
            <person name="Magnuson J."/>
            <person name="Mondo S."/>
            <person name="Nolan M."/>
            <person name="Ohm R."/>
            <person name="Pangilinan J."/>
            <person name="Park H.-J."/>
            <person name="Ramirez L."/>
            <person name="Alfaro M."/>
            <person name="Sun H."/>
            <person name="Tritt A."/>
            <person name="Yoshinaga Y."/>
            <person name="Zwiers L.-H."/>
            <person name="Turgeon B."/>
            <person name="Goodwin S."/>
            <person name="Spatafora J."/>
            <person name="Crous P."/>
            <person name="Grigoriev I."/>
        </authorList>
    </citation>
    <scope>NUCLEOTIDE SEQUENCE</scope>
    <source>
        <strain evidence="2">CBS 109.77</strain>
    </source>
</reference>
<organism evidence="2 3">
    <name type="scientific">Melanomma pulvis-pyrius CBS 109.77</name>
    <dbReference type="NCBI Taxonomy" id="1314802"/>
    <lineage>
        <taxon>Eukaryota</taxon>
        <taxon>Fungi</taxon>
        <taxon>Dikarya</taxon>
        <taxon>Ascomycota</taxon>
        <taxon>Pezizomycotina</taxon>
        <taxon>Dothideomycetes</taxon>
        <taxon>Pleosporomycetidae</taxon>
        <taxon>Pleosporales</taxon>
        <taxon>Melanommataceae</taxon>
        <taxon>Melanomma</taxon>
    </lineage>
</organism>
<evidence type="ECO:0000313" key="3">
    <source>
        <dbReference type="Proteomes" id="UP000799757"/>
    </source>
</evidence>
<evidence type="ECO:0000313" key="2">
    <source>
        <dbReference type="EMBL" id="KAF2795819.1"/>
    </source>
</evidence>
<gene>
    <name evidence="2" type="ORF">K505DRAFT_323789</name>
</gene>
<dbReference type="EMBL" id="MU001847">
    <property type="protein sequence ID" value="KAF2795819.1"/>
    <property type="molecule type" value="Genomic_DNA"/>
</dbReference>
<dbReference type="AlphaFoldDB" id="A0A6A6XH62"/>
<dbReference type="InterPro" id="IPR010730">
    <property type="entry name" value="HET"/>
</dbReference>
<sequence length="790" mass="90326">MKLCNYCQTSVLASPLSWDEHHLSYSSLVASSEWESDEDPPSATRSPLSHQHPGRILPRCLFCWTLRSDIEALGPGLKDEKRQSEWPLYRWSIRSLARIRESGETVVVTFRQIVREEGEYERQGQGEAAEIELPTRTFYLFPEDDLGSLPTAKELSPSTNPSISGGHQIKKWVETCNVTHPGCFKRRRATSGPNQFIPTRLLDISGPPKSPIRVIETAATPVRGPYISLSHCWGLLKFVELKPETRKQFMEEGVPWSLFTKNFQEAIEVARFLDVGYIWIDSLCIIQGPDGDFMSEANKMHQVYRNSYCNVAIVDSQDSRGGLFRERDPNDVLPVRYQPKELSAMFGKKAWRAVPEDLWDSELLQTFLYRRGWVFQERMLAPRILHFANRQVFWDCPSLSACETLPAGLPQPMDGAAGPDRHWRGRLQEPEESQEPLAGANDDSLEAFWKTAVRKYTSCALTKGRDKLIAMWGIAKLVRDAMGVEYGAGLWEKNLEDQLAWRVAECTMEVRPSESTDEWISRDIPSWSWASMDGAIEVPDHLTIIPHYTVKDHFHRPLAFDLVGVKRYAPMPRLSDEAPPTQTRGMSDGIVEIQKRYKELKKEELESGSTAEHQKIEKVDKDAEPRFHSRSIQIQGHVGRAPIEWDNATKRWLLRLPGLSQAELQVFPDTKPKIGVLVDEKPYFCVLSAKQVNKPTNTLFDGVNENLEEEIKELGDYAEPEDYSVNSDFLVSGVGILMKDAGNHHFRRTGALYFRNASRIVFEKMQETYESRILPIDKYDAKYGRKFWLD</sequence>
<feature type="domain" description="Heterokaryon incompatibility" evidence="1">
    <location>
        <begin position="226"/>
        <end position="377"/>
    </location>
</feature>
<dbReference type="OrthoDB" id="5362512at2759"/>
<name>A0A6A6XH62_9PLEO</name>
<evidence type="ECO:0000259" key="1">
    <source>
        <dbReference type="Pfam" id="PF06985"/>
    </source>
</evidence>
<keyword evidence="3" id="KW-1185">Reference proteome</keyword>